<feature type="transmembrane region" description="Helical" evidence="1">
    <location>
        <begin position="50"/>
        <end position="71"/>
    </location>
</feature>
<evidence type="ECO:0000313" key="3">
    <source>
        <dbReference type="Proteomes" id="UP001055514"/>
    </source>
</evidence>
<dbReference type="EMBL" id="CP095407">
    <property type="protein sequence ID" value="USU92915.1"/>
    <property type="molecule type" value="Genomic_DNA"/>
</dbReference>
<proteinExistence type="predicted"/>
<dbReference type="Proteomes" id="UP001055514">
    <property type="component" value="Chromosome"/>
</dbReference>
<protein>
    <recommendedName>
        <fullName evidence="4">DUF3649 domain-containing protein</fullName>
    </recommendedName>
</protein>
<dbReference type="PROSITE" id="PS51257">
    <property type="entry name" value="PROKAR_LIPOPROTEIN"/>
    <property type="match status" value="1"/>
</dbReference>
<evidence type="ECO:0000313" key="2">
    <source>
        <dbReference type="EMBL" id="USU92915.1"/>
    </source>
</evidence>
<evidence type="ECO:0008006" key="4">
    <source>
        <dbReference type="Google" id="ProtNLM"/>
    </source>
</evidence>
<reference evidence="2" key="1">
    <citation type="submission" date="2022-04" db="EMBL/GenBank/DDBJ databases">
        <title>Emergence of ST220 Acinetobacter pittii strain in bloodstream infection, which co-producing chromosomal NDM-1 and OXA-820 carbapenemases.</title>
        <authorList>
            <person name="Tian C."/>
            <person name="Xing M."/>
            <person name="Fu L."/>
            <person name="Xia D."/>
        </authorList>
    </citation>
    <scope>NUCLEOTIDE SEQUENCE</scope>
    <source>
        <strain evidence="2">TCM</strain>
    </source>
</reference>
<gene>
    <name evidence="2" type="ORF">MWH18_11065</name>
</gene>
<feature type="transmembrane region" description="Helical" evidence="1">
    <location>
        <begin position="20"/>
        <end position="44"/>
    </location>
</feature>
<dbReference type="AlphaFoldDB" id="A0AAE9M5G8"/>
<sequence length="99" mass="11145">MSKTVNLPVSYRIKVFYRFLLVFGMGFACMTYLSLGLTGIFLLNLDKAEAIYLSAFISILFYVVFVIVGFCIQSLVRLTIVSIALFALFFIVTRTVGYA</sequence>
<evidence type="ECO:0000256" key="1">
    <source>
        <dbReference type="SAM" id="Phobius"/>
    </source>
</evidence>
<dbReference type="RefSeq" id="WP_032056970.1">
    <property type="nucleotide sequence ID" value="NZ_BBTX01000005.1"/>
</dbReference>
<keyword evidence="1" id="KW-0812">Transmembrane</keyword>
<keyword evidence="1" id="KW-0472">Membrane</keyword>
<name>A0AAE9M5G8_ACIPI</name>
<feature type="transmembrane region" description="Helical" evidence="1">
    <location>
        <begin position="78"/>
        <end position="97"/>
    </location>
</feature>
<accession>A0AAE9M5G8</accession>
<keyword evidence="1" id="KW-1133">Transmembrane helix</keyword>
<organism evidence="2 3">
    <name type="scientific">Acinetobacter pittii</name>
    <name type="common">Acinetobacter genomosp. 3</name>
    <dbReference type="NCBI Taxonomy" id="48296"/>
    <lineage>
        <taxon>Bacteria</taxon>
        <taxon>Pseudomonadati</taxon>
        <taxon>Pseudomonadota</taxon>
        <taxon>Gammaproteobacteria</taxon>
        <taxon>Moraxellales</taxon>
        <taxon>Moraxellaceae</taxon>
        <taxon>Acinetobacter</taxon>
        <taxon>Acinetobacter calcoaceticus/baumannii complex</taxon>
    </lineage>
</organism>